<dbReference type="AlphaFoldDB" id="A0AAV9FZI1"/>
<keyword evidence="2" id="KW-0812">Transmembrane</keyword>
<evidence type="ECO:0000313" key="3">
    <source>
        <dbReference type="EMBL" id="KAK4442398.1"/>
    </source>
</evidence>
<sequence>MAPISQPQDKILSLSKLESLLIRVIEPTRTLLDAASPVRRQATTVTVIADPGGTNPNGNGDANVDDAHADSAQTLTGGAIAGIVIGSIAGLLLLIWIFRSCSNLGAPPGASENPGGQAWYDGVRDEYPPRHTKGHRTRSRSHSRHSHHSHHHHHPRRSGSMVREVQPVAVMRSASPRAPPVVYDDRARRGRRERRERRSRDYDAY</sequence>
<name>A0AAV9FZI1_9PEZI</name>
<reference evidence="3" key="1">
    <citation type="journal article" date="2023" name="Mol. Phylogenet. Evol.">
        <title>Genome-scale phylogeny and comparative genomics of the fungal order Sordariales.</title>
        <authorList>
            <person name="Hensen N."/>
            <person name="Bonometti L."/>
            <person name="Westerberg I."/>
            <person name="Brannstrom I.O."/>
            <person name="Guillou S."/>
            <person name="Cros-Aarteil S."/>
            <person name="Calhoun S."/>
            <person name="Haridas S."/>
            <person name="Kuo A."/>
            <person name="Mondo S."/>
            <person name="Pangilinan J."/>
            <person name="Riley R."/>
            <person name="LaButti K."/>
            <person name="Andreopoulos B."/>
            <person name="Lipzen A."/>
            <person name="Chen C."/>
            <person name="Yan M."/>
            <person name="Daum C."/>
            <person name="Ng V."/>
            <person name="Clum A."/>
            <person name="Steindorff A."/>
            <person name="Ohm R.A."/>
            <person name="Martin F."/>
            <person name="Silar P."/>
            <person name="Natvig D.O."/>
            <person name="Lalanne C."/>
            <person name="Gautier V."/>
            <person name="Ament-Velasquez S.L."/>
            <person name="Kruys A."/>
            <person name="Hutchinson M.I."/>
            <person name="Powell A.J."/>
            <person name="Barry K."/>
            <person name="Miller A.N."/>
            <person name="Grigoriev I.V."/>
            <person name="Debuchy R."/>
            <person name="Gladieux P."/>
            <person name="Hiltunen Thoren M."/>
            <person name="Johannesson H."/>
        </authorList>
    </citation>
    <scope>NUCLEOTIDE SEQUENCE</scope>
    <source>
        <strain evidence="3">PSN243</strain>
    </source>
</reference>
<dbReference type="EMBL" id="MU866018">
    <property type="protein sequence ID" value="KAK4442398.1"/>
    <property type="molecule type" value="Genomic_DNA"/>
</dbReference>
<proteinExistence type="predicted"/>
<dbReference type="Proteomes" id="UP001321760">
    <property type="component" value="Unassembled WGS sequence"/>
</dbReference>
<protein>
    <recommendedName>
        <fullName evidence="5">Mid2 domain-containing protein</fullName>
    </recommendedName>
</protein>
<evidence type="ECO:0000256" key="1">
    <source>
        <dbReference type="SAM" id="MobiDB-lite"/>
    </source>
</evidence>
<keyword evidence="4" id="KW-1185">Reference proteome</keyword>
<organism evidence="3 4">
    <name type="scientific">Podospora aff. communis PSN243</name>
    <dbReference type="NCBI Taxonomy" id="3040156"/>
    <lineage>
        <taxon>Eukaryota</taxon>
        <taxon>Fungi</taxon>
        <taxon>Dikarya</taxon>
        <taxon>Ascomycota</taxon>
        <taxon>Pezizomycotina</taxon>
        <taxon>Sordariomycetes</taxon>
        <taxon>Sordariomycetidae</taxon>
        <taxon>Sordariales</taxon>
        <taxon>Podosporaceae</taxon>
        <taxon>Podospora</taxon>
    </lineage>
</organism>
<keyword evidence="2" id="KW-1133">Transmembrane helix</keyword>
<reference evidence="3" key="2">
    <citation type="submission" date="2023-05" db="EMBL/GenBank/DDBJ databases">
        <authorList>
            <consortium name="Lawrence Berkeley National Laboratory"/>
            <person name="Steindorff A."/>
            <person name="Hensen N."/>
            <person name="Bonometti L."/>
            <person name="Westerberg I."/>
            <person name="Brannstrom I.O."/>
            <person name="Guillou S."/>
            <person name="Cros-Aarteil S."/>
            <person name="Calhoun S."/>
            <person name="Haridas S."/>
            <person name="Kuo A."/>
            <person name="Mondo S."/>
            <person name="Pangilinan J."/>
            <person name="Riley R."/>
            <person name="Labutti K."/>
            <person name="Andreopoulos B."/>
            <person name="Lipzen A."/>
            <person name="Chen C."/>
            <person name="Yanf M."/>
            <person name="Daum C."/>
            <person name="Ng V."/>
            <person name="Clum A."/>
            <person name="Ohm R."/>
            <person name="Martin F."/>
            <person name="Silar P."/>
            <person name="Natvig D."/>
            <person name="Lalanne C."/>
            <person name="Gautier V."/>
            <person name="Ament-Velasquez S.L."/>
            <person name="Kruys A."/>
            <person name="Hutchinson M.I."/>
            <person name="Powell A.J."/>
            <person name="Barry K."/>
            <person name="Miller A.N."/>
            <person name="Grigoriev I.V."/>
            <person name="Debuchy R."/>
            <person name="Gladieux P."/>
            <person name="Thoren M.H."/>
            <person name="Johannesson H."/>
        </authorList>
    </citation>
    <scope>NUCLEOTIDE SEQUENCE</scope>
    <source>
        <strain evidence="3">PSN243</strain>
    </source>
</reference>
<gene>
    <name evidence="3" type="ORF">QBC34DRAFT_418828</name>
</gene>
<evidence type="ECO:0000313" key="4">
    <source>
        <dbReference type="Proteomes" id="UP001321760"/>
    </source>
</evidence>
<keyword evidence="2" id="KW-0472">Membrane</keyword>
<comment type="caution">
    <text evidence="3">The sequence shown here is derived from an EMBL/GenBank/DDBJ whole genome shotgun (WGS) entry which is preliminary data.</text>
</comment>
<accession>A0AAV9FZI1</accession>
<feature type="compositionally biased region" description="Basic and acidic residues" evidence="1">
    <location>
        <begin position="196"/>
        <end position="205"/>
    </location>
</feature>
<feature type="compositionally biased region" description="Basic residues" evidence="1">
    <location>
        <begin position="130"/>
        <end position="157"/>
    </location>
</feature>
<feature type="region of interest" description="Disordered" evidence="1">
    <location>
        <begin position="108"/>
        <end position="205"/>
    </location>
</feature>
<feature type="transmembrane region" description="Helical" evidence="2">
    <location>
        <begin position="79"/>
        <end position="98"/>
    </location>
</feature>
<evidence type="ECO:0008006" key="5">
    <source>
        <dbReference type="Google" id="ProtNLM"/>
    </source>
</evidence>
<evidence type="ECO:0000256" key="2">
    <source>
        <dbReference type="SAM" id="Phobius"/>
    </source>
</evidence>